<dbReference type="KEGG" id="dsq:DICSQDRAFT_181815"/>
<dbReference type="Gene3D" id="3.30.710.10">
    <property type="entry name" value="Potassium Channel Kv1.1, Chain A"/>
    <property type="match status" value="1"/>
</dbReference>
<evidence type="ECO:0000313" key="2">
    <source>
        <dbReference type="Proteomes" id="UP000053319"/>
    </source>
</evidence>
<dbReference type="OMA" id="KDIMTHA"/>
<evidence type="ECO:0008006" key="3">
    <source>
        <dbReference type="Google" id="ProtNLM"/>
    </source>
</evidence>
<dbReference type="RefSeq" id="XP_007367591.1">
    <property type="nucleotide sequence ID" value="XM_007367529.1"/>
</dbReference>
<reference evidence="1 2" key="1">
    <citation type="journal article" date="2012" name="Science">
        <title>The Paleozoic origin of enzymatic lignin decomposition reconstructed from 31 fungal genomes.</title>
        <authorList>
            <person name="Floudas D."/>
            <person name="Binder M."/>
            <person name="Riley R."/>
            <person name="Barry K."/>
            <person name="Blanchette R.A."/>
            <person name="Henrissat B."/>
            <person name="Martinez A.T."/>
            <person name="Otillar R."/>
            <person name="Spatafora J.W."/>
            <person name="Yadav J.S."/>
            <person name="Aerts A."/>
            <person name="Benoit I."/>
            <person name="Boyd A."/>
            <person name="Carlson A."/>
            <person name="Copeland A."/>
            <person name="Coutinho P.M."/>
            <person name="de Vries R.P."/>
            <person name="Ferreira P."/>
            <person name="Findley K."/>
            <person name="Foster B."/>
            <person name="Gaskell J."/>
            <person name="Glotzer D."/>
            <person name="Gorecki P."/>
            <person name="Heitman J."/>
            <person name="Hesse C."/>
            <person name="Hori C."/>
            <person name="Igarashi K."/>
            <person name="Jurgens J.A."/>
            <person name="Kallen N."/>
            <person name="Kersten P."/>
            <person name="Kohler A."/>
            <person name="Kuees U."/>
            <person name="Kumar T.K.A."/>
            <person name="Kuo A."/>
            <person name="LaButti K."/>
            <person name="Larrondo L.F."/>
            <person name="Lindquist E."/>
            <person name="Ling A."/>
            <person name="Lombard V."/>
            <person name="Lucas S."/>
            <person name="Lundell T."/>
            <person name="Martin R."/>
            <person name="McLaughlin D.J."/>
            <person name="Morgenstern I."/>
            <person name="Morin E."/>
            <person name="Murat C."/>
            <person name="Nagy L.G."/>
            <person name="Nolan M."/>
            <person name="Ohm R.A."/>
            <person name="Patyshakuliyeva A."/>
            <person name="Rokas A."/>
            <person name="Ruiz-Duenas F.J."/>
            <person name="Sabat G."/>
            <person name="Salamov A."/>
            <person name="Samejima M."/>
            <person name="Schmutz J."/>
            <person name="Slot J.C."/>
            <person name="St John F."/>
            <person name="Stenlid J."/>
            <person name="Sun H."/>
            <person name="Sun S."/>
            <person name="Syed K."/>
            <person name="Tsang A."/>
            <person name="Wiebenga A."/>
            <person name="Young D."/>
            <person name="Pisabarro A."/>
            <person name="Eastwood D.C."/>
            <person name="Martin F."/>
            <person name="Cullen D."/>
            <person name="Grigoriev I.V."/>
            <person name="Hibbett D.S."/>
        </authorList>
    </citation>
    <scope>NUCLEOTIDE SEQUENCE [LARGE SCALE GENOMIC DNA]</scope>
    <source>
        <strain evidence="1 2">LYAD-421 SS1</strain>
    </source>
</reference>
<dbReference type="InterPro" id="IPR011333">
    <property type="entry name" value="SKP1/BTB/POZ_sf"/>
</dbReference>
<gene>
    <name evidence="1" type="ORF">DICSQDRAFT_181815</name>
</gene>
<sequence>MSPTPTITTASLDDAPFYLDPAVGDLIIRASDCVDLHVHKDIMTHASPVFSSMLSLPQPKSHSPGDDFCDKPLVDVHEDSAVWSHLIPICYIPCLPSPPLSASDLDLIRAVLDAARKYQMVSVTNVMRRVLVTRPVVLQKPVSVYAVGCVYGLEDVARVAAWSSLSEPLFVEYVPELDLISVRTFHRLSEYRTRCVAAALKVTAPAGRWENVNERLLRIGSGSGCFSQDGCQIVGRVGTSTLYRRCWATYVEKLERILEQTPDAAKARSAVLLEPVIQSAQYCHVCLKTIHANVDAASTGLEKMLKEAIKESKGQSKGVQEGSGM</sequence>
<dbReference type="GeneID" id="18841067"/>
<dbReference type="EMBL" id="JH719422">
    <property type="protein sequence ID" value="EJF59653.1"/>
    <property type="molecule type" value="Genomic_DNA"/>
</dbReference>
<dbReference type="OrthoDB" id="2797179at2759"/>
<protein>
    <recommendedName>
        <fullName evidence="3">BTB domain-containing protein</fullName>
    </recommendedName>
</protein>
<name>R7SUR6_DICSQ</name>
<dbReference type="AlphaFoldDB" id="R7SUR6"/>
<proteinExistence type="predicted"/>
<evidence type="ECO:0000313" key="1">
    <source>
        <dbReference type="EMBL" id="EJF59653.1"/>
    </source>
</evidence>
<accession>R7SUR6</accession>
<dbReference type="HOGENOM" id="CLU_052397_0_0_1"/>
<organism evidence="1 2">
    <name type="scientific">Dichomitus squalens (strain LYAD-421)</name>
    <name type="common">Western red white-rot fungus</name>
    <dbReference type="NCBI Taxonomy" id="732165"/>
    <lineage>
        <taxon>Eukaryota</taxon>
        <taxon>Fungi</taxon>
        <taxon>Dikarya</taxon>
        <taxon>Basidiomycota</taxon>
        <taxon>Agaricomycotina</taxon>
        <taxon>Agaricomycetes</taxon>
        <taxon>Polyporales</taxon>
        <taxon>Polyporaceae</taxon>
        <taxon>Dichomitus</taxon>
    </lineage>
</organism>
<dbReference type="Proteomes" id="UP000053319">
    <property type="component" value="Unassembled WGS sequence"/>
</dbReference>
<dbReference type="SUPFAM" id="SSF54695">
    <property type="entry name" value="POZ domain"/>
    <property type="match status" value="1"/>
</dbReference>